<evidence type="ECO:0000313" key="6">
    <source>
        <dbReference type="Proteomes" id="UP000269352"/>
    </source>
</evidence>
<dbReference type="NCBIfam" id="TIGR00539">
    <property type="entry name" value="hemN_rel"/>
    <property type="match status" value="1"/>
</dbReference>
<organism evidence="5 6">
    <name type="scientific">Termititenax aidoneus</name>
    <dbReference type="NCBI Taxonomy" id="2218524"/>
    <lineage>
        <taxon>Bacteria</taxon>
        <taxon>Bacillati</taxon>
        <taxon>Candidatus Margulisiibacteriota</taxon>
        <taxon>Candidatus Termititenacia</taxon>
        <taxon>Candidatus Termititenacales</taxon>
        <taxon>Candidatus Termititenacaceae</taxon>
        <taxon>Candidatus Termititenax</taxon>
    </lineage>
</organism>
<keyword evidence="3" id="KW-0963">Cytoplasm</keyword>
<keyword evidence="3" id="KW-0411">Iron-sulfur</keyword>
<dbReference type="PROSITE" id="PS51918">
    <property type="entry name" value="RADICAL_SAM"/>
    <property type="match status" value="1"/>
</dbReference>
<evidence type="ECO:0000259" key="4">
    <source>
        <dbReference type="PROSITE" id="PS51918"/>
    </source>
</evidence>
<keyword evidence="6" id="KW-1185">Reference proteome</keyword>
<dbReference type="GO" id="GO:0046872">
    <property type="term" value="F:metal ion binding"/>
    <property type="evidence" value="ECO:0007669"/>
    <property type="project" value="UniProtKB-UniRule"/>
</dbReference>
<dbReference type="GO" id="GO:0006779">
    <property type="term" value="P:porphyrin-containing compound biosynthetic process"/>
    <property type="evidence" value="ECO:0007669"/>
    <property type="project" value="InterPro"/>
</dbReference>
<dbReference type="GO" id="GO:0004109">
    <property type="term" value="F:coproporphyrinogen oxidase activity"/>
    <property type="evidence" value="ECO:0007669"/>
    <property type="project" value="InterPro"/>
</dbReference>
<keyword evidence="3" id="KW-0004">4Fe-4S</keyword>
<dbReference type="InterPro" id="IPR058240">
    <property type="entry name" value="rSAM_sf"/>
</dbReference>
<name>A0A388T9W9_TERA1</name>
<comment type="subcellular location">
    <subcellularLocation>
        <location evidence="3">Cytoplasm</location>
    </subcellularLocation>
</comment>
<protein>
    <recommendedName>
        <fullName evidence="2 3">Heme chaperone HemW</fullName>
    </recommendedName>
</protein>
<evidence type="ECO:0000256" key="3">
    <source>
        <dbReference type="RuleBase" id="RU364116"/>
    </source>
</evidence>
<dbReference type="SMART" id="SM00729">
    <property type="entry name" value="Elp3"/>
    <property type="match status" value="1"/>
</dbReference>
<sequence length="297" mass="33310">MLSAGQLARIIASVKNIFAVADGAEFTLEANPETYAKEKFAAYRALGVNRISWGVQSFQPEYLRYLGRAHSREKAAEALRGAREIFDNVSVDLLNNLPGQTLEQSAADLRTAVDFQPRHISCYELTVERGTPLAAEGGTPLAAEKTVRSELEAEMYLQTKKILAENGYAQYEISNYAQAGYESKHNLAYWSDEPYLGVGLAAHSYDKAGGRRWANTRNLQDYLRRIFHRETETENAFNKILMGLRKNSGIPESYLNARQKAAAQKLVSEELLAWQNNNLCATNRGRLVLNQILLELM</sequence>
<keyword evidence="3" id="KW-0479">Metal-binding</keyword>
<evidence type="ECO:0000313" key="5">
    <source>
        <dbReference type="EMBL" id="GBR73030.1"/>
    </source>
</evidence>
<dbReference type="InterPro" id="IPR034505">
    <property type="entry name" value="Coproporphyrinogen-III_oxidase"/>
</dbReference>
<keyword evidence="3" id="KW-0949">S-adenosyl-L-methionine</keyword>
<reference evidence="5 6" key="1">
    <citation type="journal article" date="2019" name="ISME J.">
        <title>Genome analyses of uncultured TG2/ZB3 bacteria in 'Margulisbacteria' specifically attached to ectosymbiotic spirochetes of protists in the termite gut.</title>
        <authorList>
            <person name="Utami Y.D."/>
            <person name="Kuwahara H."/>
            <person name="Igai K."/>
            <person name="Murakami T."/>
            <person name="Sugaya K."/>
            <person name="Morikawa T."/>
            <person name="Nagura Y."/>
            <person name="Yuki M."/>
            <person name="Deevong P."/>
            <person name="Inoue T."/>
            <person name="Kihara K."/>
            <person name="Lo N."/>
            <person name="Yamada A."/>
            <person name="Ohkuma M."/>
            <person name="Hongoh Y."/>
        </authorList>
    </citation>
    <scope>NUCLEOTIDE SEQUENCE [LARGE SCALE GENOMIC DNA]</scope>
    <source>
        <strain evidence="5">NkOx7-01</strain>
    </source>
</reference>
<comment type="caution">
    <text evidence="5">The sequence shown here is derived from an EMBL/GenBank/DDBJ whole genome shotgun (WGS) entry which is preliminary data.</text>
</comment>
<dbReference type="InterPro" id="IPR004559">
    <property type="entry name" value="HemW-like"/>
</dbReference>
<dbReference type="InterPro" id="IPR007197">
    <property type="entry name" value="rSAM"/>
</dbReference>
<keyword evidence="3" id="KW-0408">Iron</keyword>
<dbReference type="SUPFAM" id="SSF102114">
    <property type="entry name" value="Radical SAM enzymes"/>
    <property type="match status" value="1"/>
</dbReference>
<keyword evidence="3" id="KW-0349">Heme</keyword>
<dbReference type="GO" id="GO:0005737">
    <property type="term" value="C:cytoplasm"/>
    <property type="evidence" value="ECO:0007669"/>
    <property type="project" value="UniProtKB-SubCell"/>
</dbReference>
<proteinExistence type="inferred from homology"/>
<dbReference type="PANTHER" id="PTHR13932:SF5">
    <property type="entry name" value="RADICAL S-ADENOSYL METHIONINE DOMAIN-CONTAINING PROTEIN 1, MITOCHONDRIAL"/>
    <property type="match status" value="1"/>
</dbReference>
<feature type="domain" description="Radical SAM core" evidence="4">
    <location>
        <begin position="1"/>
        <end position="166"/>
    </location>
</feature>
<dbReference type="GO" id="GO:0051539">
    <property type="term" value="F:4 iron, 4 sulfur cluster binding"/>
    <property type="evidence" value="ECO:0007669"/>
    <property type="project" value="UniProtKB-UniRule"/>
</dbReference>
<dbReference type="Pfam" id="PF04055">
    <property type="entry name" value="Radical_SAM"/>
    <property type="match status" value="1"/>
</dbReference>
<comment type="similarity">
    <text evidence="1">Belongs to the anaerobic coproporphyrinogen-III oxidase family. HemW subfamily.</text>
</comment>
<dbReference type="PANTHER" id="PTHR13932">
    <property type="entry name" value="COPROPORPHYRINIGEN III OXIDASE"/>
    <property type="match status" value="1"/>
</dbReference>
<dbReference type="AlphaFoldDB" id="A0A388T9W9"/>
<dbReference type="EMBL" id="BGZN01000005">
    <property type="protein sequence ID" value="GBR73030.1"/>
    <property type="molecule type" value="Genomic_DNA"/>
</dbReference>
<dbReference type="Proteomes" id="UP000269352">
    <property type="component" value="Unassembled WGS sequence"/>
</dbReference>
<keyword evidence="3" id="KW-0143">Chaperone</keyword>
<dbReference type="Gene3D" id="3.30.750.200">
    <property type="match status" value="1"/>
</dbReference>
<evidence type="ECO:0000256" key="1">
    <source>
        <dbReference type="ARBA" id="ARBA00006100"/>
    </source>
</evidence>
<gene>
    <name evidence="5" type="ORF">NO1_0484</name>
</gene>
<comment type="function">
    <text evidence="3">Probably acts as a heme chaperone, transferring heme to an unknown acceptor. Binds one molecule of heme per monomer, possibly covalently. Binds 1 [4Fe-4S] cluster. The cluster is coordinated with 3 cysteines and an exchangeable S-adenosyl-L-methionine.</text>
</comment>
<dbReference type="InterPro" id="IPR006638">
    <property type="entry name" value="Elp3/MiaA/NifB-like_rSAM"/>
</dbReference>
<evidence type="ECO:0000256" key="2">
    <source>
        <dbReference type="ARBA" id="ARBA00017228"/>
    </source>
</evidence>
<accession>A0A388T9W9</accession>